<dbReference type="Pfam" id="PF00098">
    <property type="entry name" value="zf-CCHC"/>
    <property type="match status" value="1"/>
</dbReference>
<dbReference type="GO" id="GO:0007508">
    <property type="term" value="P:larval heart development"/>
    <property type="evidence" value="ECO:0007669"/>
    <property type="project" value="TreeGrafter"/>
</dbReference>
<dbReference type="SUPFAM" id="SSF56672">
    <property type="entry name" value="DNA/RNA polymerases"/>
    <property type="match status" value="1"/>
</dbReference>
<dbReference type="GO" id="GO:0003824">
    <property type="term" value="F:catalytic activity"/>
    <property type="evidence" value="ECO:0007669"/>
    <property type="project" value="InterPro"/>
</dbReference>
<dbReference type="InterPro" id="IPR001878">
    <property type="entry name" value="Znf_CCHC"/>
</dbReference>
<dbReference type="GO" id="GO:0003676">
    <property type="term" value="F:nucleic acid binding"/>
    <property type="evidence" value="ECO:0007669"/>
    <property type="project" value="InterPro"/>
</dbReference>
<feature type="region of interest" description="Disordered" evidence="2">
    <location>
        <begin position="188"/>
        <end position="282"/>
    </location>
</feature>
<dbReference type="PANTHER" id="PTHR33395">
    <property type="entry name" value="TRANSCRIPTASE, PUTATIVE-RELATED-RELATED"/>
    <property type="match status" value="1"/>
</dbReference>
<dbReference type="Pfam" id="PF14529">
    <property type="entry name" value="Exo_endo_phos_2"/>
    <property type="match status" value="1"/>
</dbReference>
<dbReference type="SMART" id="SM00343">
    <property type="entry name" value="ZnF_C2HC"/>
    <property type="match status" value="1"/>
</dbReference>
<dbReference type="PROSITE" id="PS50158">
    <property type="entry name" value="ZF_CCHC"/>
    <property type="match status" value="1"/>
</dbReference>
<dbReference type="PANTHER" id="PTHR33395:SF22">
    <property type="entry name" value="REVERSE TRANSCRIPTASE DOMAIN-CONTAINING PROTEIN"/>
    <property type="match status" value="1"/>
</dbReference>
<comment type="caution">
    <text evidence="5">The sequence shown here is derived from an EMBL/GenBank/DDBJ whole genome shotgun (WGS) entry which is preliminary data.</text>
</comment>
<evidence type="ECO:0000259" key="4">
    <source>
        <dbReference type="PROSITE" id="PS50878"/>
    </source>
</evidence>
<feature type="domain" description="Reverse transcriptase" evidence="4">
    <location>
        <begin position="751"/>
        <end position="999"/>
    </location>
</feature>
<keyword evidence="1" id="KW-0863">Zinc-finger</keyword>
<feature type="compositionally biased region" description="Basic and acidic residues" evidence="2">
    <location>
        <begin position="267"/>
        <end position="280"/>
    </location>
</feature>
<reference evidence="5" key="1">
    <citation type="journal article" date="2023" name="G3 (Bethesda)">
        <title>Whole genome assemblies of Zophobas morio and Tenebrio molitor.</title>
        <authorList>
            <person name="Kaur S."/>
            <person name="Stinson S.A."/>
            <person name="diCenzo G.C."/>
        </authorList>
    </citation>
    <scope>NUCLEOTIDE SEQUENCE</scope>
    <source>
        <strain evidence="5">QUZm001</strain>
    </source>
</reference>
<dbReference type="GO" id="GO:0071897">
    <property type="term" value="P:DNA biosynthetic process"/>
    <property type="evidence" value="ECO:0007669"/>
    <property type="project" value="UniProtKB-ARBA"/>
</dbReference>
<keyword evidence="6" id="KW-1185">Reference proteome</keyword>
<evidence type="ECO:0000313" key="5">
    <source>
        <dbReference type="EMBL" id="KAJ3666606.1"/>
    </source>
</evidence>
<feature type="domain" description="CCHC-type" evidence="3">
    <location>
        <begin position="175"/>
        <end position="190"/>
    </location>
</feature>
<evidence type="ECO:0000259" key="3">
    <source>
        <dbReference type="PROSITE" id="PS50158"/>
    </source>
</evidence>
<organism evidence="5 6">
    <name type="scientific">Zophobas morio</name>
    <dbReference type="NCBI Taxonomy" id="2755281"/>
    <lineage>
        <taxon>Eukaryota</taxon>
        <taxon>Metazoa</taxon>
        <taxon>Ecdysozoa</taxon>
        <taxon>Arthropoda</taxon>
        <taxon>Hexapoda</taxon>
        <taxon>Insecta</taxon>
        <taxon>Pterygota</taxon>
        <taxon>Neoptera</taxon>
        <taxon>Endopterygota</taxon>
        <taxon>Coleoptera</taxon>
        <taxon>Polyphaga</taxon>
        <taxon>Cucujiformia</taxon>
        <taxon>Tenebrionidae</taxon>
        <taxon>Zophobas</taxon>
    </lineage>
</organism>
<evidence type="ECO:0000256" key="2">
    <source>
        <dbReference type="SAM" id="MobiDB-lite"/>
    </source>
</evidence>
<dbReference type="InterPro" id="IPR000477">
    <property type="entry name" value="RT_dom"/>
</dbReference>
<dbReference type="InterPro" id="IPR005135">
    <property type="entry name" value="Endo/exonuclease/phosphatase"/>
</dbReference>
<evidence type="ECO:0000313" key="6">
    <source>
        <dbReference type="Proteomes" id="UP001168821"/>
    </source>
</evidence>
<dbReference type="InterPro" id="IPR043502">
    <property type="entry name" value="DNA/RNA_pol_sf"/>
</dbReference>
<dbReference type="InterPro" id="IPR036691">
    <property type="entry name" value="Endo/exonu/phosph_ase_sf"/>
</dbReference>
<name>A0AA38MTC3_9CUCU</name>
<feature type="compositionally biased region" description="Polar residues" evidence="2">
    <location>
        <begin position="224"/>
        <end position="252"/>
    </location>
</feature>
<feature type="compositionally biased region" description="Basic and acidic residues" evidence="2">
    <location>
        <begin position="188"/>
        <end position="198"/>
    </location>
</feature>
<dbReference type="Proteomes" id="UP001168821">
    <property type="component" value="Unassembled WGS sequence"/>
</dbReference>
<keyword evidence="1" id="KW-0862">Zinc</keyword>
<dbReference type="Gene3D" id="3.60.10.10">
    <property type="entry name" value="Endonuclease/exonuclease/phosphatase"/>
    <property type="match status" value="1"/>
</dbReference>
<protein>
    <submittedName>
        <fullName evidence="5">Uncharacterized protein</fullName>
    </submittedName>
</protein>
<dbReference type="PRINTS" id="PR01345">
    <property type="entry name" value="CERVTRCPTASE"/>
</dbReference>
<dbReference type="GO" id="GO:0061343">
    <property type="term" value="P:cell adhesion involved in heart morphogenesis"/>
    <property type="evidence" value="ECO:0007669"/>
    <property type="project" value="TreeGrafter"/>
</dbReference>
<dbReference type="PROSITE" id="PS50878">
    <property type="entry name" value="RT_POL"/>
    <property type="match status" value="1"/>
</dbReference>
<proteinExistence type="predicted"/>
<dbReference type="AlphaFoldDB" id="A0AA38MTC3"/>
<dbReference type="SUPFAM" id="SSF56219">
    <property type="entry name" value="DNase I-like"/>
    <property type="match status" value="1"/>
</dbReference>
<dbReference type="EMBL" id="JALNTZ010000001">
    <property type="protein sequence ID" value="KAJ3666606.1"/>
    <property type="molecule type" value="Genomic_DNA"/>
</dbReference>
<dbReference type="GO" id="GO:0031012">
    <property type="term" value="C:extracellular matrix"/>
    <property type="evidence" value="ECO:0007669"/>
    <property type="project" value="TreeGrafter"/>
</dbReference>
<accession>A0AA38MTC3</accession>
<dbReference type="CDD" id="cd01650">
    <property type="entry name" value="RT_nLTR_like"/>
    <property type="match status" value="1"/>
</dbReference>
<dbReference type="Pfam" id="PF00078">
    <property type="entry name" value="RVT_1"/>
    <property type="match status" value="1"/>
</dbReference>
<sequence length="1198" mass="135939">MSSQINDFPTKEQAIIVTAVDGLQLKDYVSAIAEIVEPKNILFASRLANNRVCIYVSSVALVDEVVTKYSQLSINDLIVGVRRLINPARRIILSNVCPSIPHDVFINQIKTLGFNIVSPMSFLKARLEGENYAHIRSFRRQIFVQPNDDIELPASLIIKYDNTPYRIFYCYDNVCFKCRQAGHLASECEKASNSHETTELSVNVPSGMRPGDGNHPVSEVSVEDNLTTSSSINSEPTASGSKRQVTSSSDNSPDVMEGPLDFSQKSLGEDRQPKKLRSSDSLESLTPIPELLAPAKELIEDSGSPFPLNFDNIAEIMQNIFEATDPIEYVQRFTNDVEGVIQMLYEIYPTLTKKSIKNRCLKVQRKLKKAHSLYLELTNATSPPRCIYRPPSSVLNDDKLLFQTLSELASNNNKVFIFGDFNLPDVKWPLEMSHNYSGSSQLLVDLLLSHHLIQLVDQPTRYRAGQQPSTLDLIITSDDDLLANLEYLDPVGNSDHVVLKVNMQICTFRRERTVSFLRTVTDYKSVNEDLKKLDWFTLLSDQSIEQNWQVFKNVLRSTVSKHSAVITVKRSSTKPWITAKILKLVRTKRALWRKFKRSSSDTDYKIHREFSNRLLTTIKDARIAYERRIADHNDVKRFYKHVRNQISGSVTTPQLKDENGHVIEDCASVAEIFAQTFSSAFTIAPNNILPSLAGPSHGLYLDSVEFPETVVCAKLKKLKCTKSPGPDEINASLLLNCADSLAQPLSRLMEQSFSQGTLPSDWRIAIVRPIFKKGDKFCSTNYRPVSLTSLVVKIMESIIYESILKFVTEHQLVPMEQHGFLPGKSIISNLLCCLSDWTKELDLGNSVDVIYLDFSKAFDRVPKRHLLFKLQHLGIRGNLYQWIDAFLSERTFRVRVGGALSNCVQVLSGVPQGSVLGPLLFIVYTADLKFRLRSSFAMYADDVKLYNLSNSWMALTQDLLEVCKWSSEWLLPLNIAKCRVLYIGNANPQHTYLIDGVDMCKSDSHVDLGVLVTSTLSWSEHVLSTIRKANKMVYLLGRAFARSHISVISKLYKSYVRPVLEFANYIWSPILQRDIELLESVQRRATRIPFGRIRPQYADRLVMMGLPTLSNRRKRGDLILTFRALKDPQSPIRHLFPLNTLSRTRGHCFKLVKDKFRSTVRQHFISNRVFETWNALPASIVEADTVTNFKIKFDNYNG</sequence>
<dbReference type="GO" id="GO:0008270">
    <property type="term" value="F:zinc ion binding"/>
    <property type="evidence" value="ECO:0007669"/>
    <property type="project" value="UniProtKB-KW"/>
</dbReference>
<evidence type="ECO:0000256" key="1">
    <source>
        <dbReference type="PROSITE-ProRule" id="PRU00047"/>
    </source>
</evidence>
<gene>
    <name evidence="5" type="ORF">Zmor_002042</name>
</gene>
<keyword evidence="1" id="KW-0479">Metal-binding</keyword>